<dbReference type="Proteomes" id="UP001620645">
    <property type="component" value="Unassembled WGS sequence"/>
</dbReference>
<gene>
    <name evidence="1" type="ORF">niasHS_000256</name>
</gene>
<dbReference type="AlphaFoldDB" id="A0ABD2KHL7"/>
<sequence>MFAIAASASSHASDNSECQAMSAQFGQQISEIDLKCAEFGIGIAKLPFFGPKGSHSQQKGAWHGQCYFHARIDRLAQTLKKMKLLWSSL</sequence>
<keyword evidence="2" id="KW-1185">Reference proteome</keyword>
<protein>
    <submittedName>
        <fullName evidence="1">Uncharacterized protein</fullName>
    </submittedName>
</protein>
<evidence type="ECO:0000313" key="2">
    <source>
        <dbReference type="Proteomes" id="UP001620645"/>
    </source>
</evidence>
<dbReference type="EMBL" id="JBICCN010000025">
    <property type="protein sequence ID" value="KAL3102411.1"/>
    <property type="molecule type" value="Genomic_DNA"/>
</dbReference>
<reference evidence="1 2" key="1">
    <citation type="submission" date="2024-10" db="EMBL/GenBank/DDBJ databases">
        <authorList>
            <person name="Kim D."/>
        </authorList>
    </citation>
    <scope>NUCLEOTIDE SEQUENCE [LARGE SCALE GENOMIC DNA]</scope>
    <source>
        <strain evidence="1">Taebaek</strain>
    </source>
</reference>
<accession>A0ABD2KHL7</accession>
<comment type="caution">
    <text evidence="1">The sequence shown here is derived from an EMBL/GenBank/DDBJ whole genome shotgun (WGS) entry which is preliminary data.</text>
</comment>
<proteinExistence type="predicted"/>
<evidence type="ECO:0000313" key="1">
    <source>
        <dbReference type="EMBL" id="KAL3102411.1"/>
    </source>
</evidence>
<name>A0ABD2KHL7_HETSC</name>
<organism evidence="1 2">
    <name type="scientific">Heterodera schachtii</name>
    <name type="common">Sugarbeet cyst nematode worm</name>
    <name type="synonym">Tylenchus schachtii</name>
    <dbReference type="NCBI Taxonomy" id="97005"/>
    <lineage>
        <taxon>Eukaryota</taxon>
        <taxon>Metazoa</taxon>
        <taxon>Ecdysozoa</taxon>
        <taxon>Nematoda</taxon>
        <taxon>Chromadorea</taxon>
        <taxon>Rhabditida</taxon>
        <taxon>Tylenchina</taxon>
        <taxon>Tylenchomorpha</taxon>
        <taxon>Tylenchoidea</taxon>
        <taxon>Heteroderidae</taxon>
        <taxon>Heteroderinae</taxon>
        <taxon>Heterodera</taxon>
    </lineage>
</organism>